<gene>
    <name evidence="2" type="ORF">F5544_31515</name>
</gene>
<sequence>MLKESLPSFFLVMPDCALPQRVTARIGGIPILVRHPSGRPWIVGTVPRDQVTVHAEGRRRLALLGATTATPEDLRRLCESSRGIPDFEKVSNRFAGAYHVVGSFEGRVYAQGSASGVHRVYHAAVCGVRVLSDRMDMLAELAGLPPNDTAVAMRLVRGLPYPLSEVPLWSGITAVAADDCLVVETDGHGWATKTWWRRPDPVLSRAEGAARLRSALADATAARAVGGLITCDLSGGLDSTPLCYFAARSPSGVIAKTSYNDDPGGRQDLLWARKALAVMPGVREHVVESTNDMPDFYGGLLDILDRVDEPTQSLLCAPRIEHQLRYDSARGVAVHLNGLGGDQLFCGSSSWEHSLFRRKPLSAWQRARAVQLAEGHSPLATLRALCDRSGYAAWLSRSIEDALDGRAPGLCGWSLTPRFPSWLSAAAKDALREAMLRAVRDADPLGVNRAEHHELSEIRDAARVVRGSAQLGARFGVSHQAPLLDDRVVEACLSVRREERVTPVEWKPLMKEAMRGLLPDEFLRRVTKTDGTGQVMRGFNAHRHDISTLCESSGLSESGLIDMAAFTAAVNPKGMELPDTLMNEFTNLALFIRNRDQFRVFGTVNSFR</sequence>
<feature type="domain" description="Asparagine synthetase" evidence="1">
    <location>
        <begin position="212"/>
        <end position="571"/>
    </location>
</feature>
<dbReference type="GO" id="GO:0004066">
    <property type="term" value="F:asparagine synthase (glutamine-hydrolyzing) activity"/>
    <property type="evidence" value="ECO:0007669"/>
    <property type="project" value="InterPro"/>
</dbReference>
<proteinExistence type="predicted"/>
<dbReference type="AlphaFoldDB" id="A0A6G9YLR0"/>
<evidence type="ECO:0000313" key="2">
    <source>
        <dbReference type="EMBL" id="QIS14144.1"/>
    </source>
</evidence>
<organism evidence="2 3">
    <name type="scientific">Nocardia arthritidis</name>
    <dbReference type="NCBI Taxonomy" id="228602"/>
    <lineage>
        <taxon>Bacteria</taxon>
        <taxon>Bacillati</taxon>
        <taxon>Actinomycetota</taxon>
        <taxon>Actinomycetes</taxon>
        <taxon>Mycobacteriales</taxon>
        <taxon>Nocardiaceae</taxon>
        <taxon>Nocardia</taxon>
    </lineage>
</organism>
<reference evidence="2 3" key="1">
    <citation type="journal article" date="2019" name="ACS Chem. Biol.">
        <title>Identification and Mobilization of a Cryptic Antibiotic Biosynthesis Gene Locus from a Human-Pathogenic Nocardia Isolate.</title>
        <authorList>
            <person name="Herisse M."/>
            <person name="Ishida K."/>
            <person name="Porter J.L."/>
            <person name="Howden B."/>
            <person name="Hertweck C."/>
            <person name="Stinear T.P."/>
            <person name="Pidot S.J."/>
        </authorList>
    </citation>
    <scope>NUCLEOTIDE SEQUENCE [LARGE SCALE GENOMIC DNA]</scope>
    <source>
        <strain evidence="2 3">AUSMDU00012717</strain>
    </source>
</reference>
<dbReference type="GO" id="GO:0006529">
    <property type="term" value="P:asparagine biosynthetic process"/>
    <property type="evidence" value="ECO:0007669"/>
    <property type="project" value="InterPro"/>
</dbReference>
<dbReference type="EMBL" id="CP046172">
    <property type="protein sequence ID" value="QIS14144.1"/>
    <property type="molecule type" value="Genomic_DNA"/>
</dbReference>
<dbReference type="InterPro" id="IPR001962">
    <property type="entry name" value="Asn_synthase"/>
</dbReference>
<dbReference type="InterPro" id="IPR014729">
    <property type="entry name" value="Rossmann-like_a/b/a_fold"/>
</dbReference>
<evidence type="ECO:0000259" key="1">
    <source>
        <dbReference type="Pfam" id="PF00733"/>
    </source>
</evidence>
<name>A0A6G9YLR0_9NOCA</name>
<dbReference type="Proteomes" id="UP000503540">
    <property type="component" value="Chromosome"/>
</dbReference>
<dbReference type="SUPFAM" id="SSF52402">
    <property type="entry name" value="Adenine nucleotide alpha hydrolases-like"/>
    <property type="match status" value="1"/>
</dbReference>
<protein>
    <recommendedName>
        <fullName evidence="1">Asparagine synthetase domain-containing protein</fullName>
    </recommendedName>
</protein>
<evidence type="ECO:0000313" key="3">
    <source>
        <dbReference type="Proteomes" id="UP000503540"/>
    </source>
</evidence>
<dbReference type="Pfam" id="PF00733">
    <property type="entry name" value="Asn_synthase"/>
    <property type="match status" value="1"/>
</dbReference>
<dbReference type="KEGG" id="nah:F5544_31515"/>
<accession>A0A6G9YLR0</accession>
<dbReference type="Gene3D" id="3.40.50.620">
    <property type="entry name" value="HUPs"/>
    <property type="match status" value="1"/>
</dbReference>
<keyword evidence="3" id="KW-1185">Reference proteome</keyword>